<evidence type="ECO:0000256" key="4">
    <source>
        <dbReference type="ARBA" id="ARBA00023136"/>
    </source>
</evidence>
<feature type="transmembrane region" description="Helical" evidence="5">
    <location>
        <begin position="125"/>
        <end position="147"/>
    </location>
</feature>
<feature type="transmembrane region" description="Helical" evidence="5">
    <location>
        <begin position="237"/>
        <end position="255"/>
    </location>
</feature>
<evidence type="ECO:0000313" key="8">
    <source>
        <dbReference type="Proteomes" id="UP000196240"/>
    </source>
</evidence>
<name>A0A1R7QB50_ACIJO</name>
<organism evidence="7 8">
    <name type="scientific">Acinetobacter johnsonii</name>
    <dbReference type="NCBI Taxonomy" id="40214"/>
    <lineage>
        <taxon>Bacteria</taxon>
        <taxon>Pseudomonadati</taxon>
        <taxon>Pseudomonadota</taxon>
        <taxon>Gammaproteobacteria</taxon>
        <taxon>Moraxellales</taxon>
        <taxon>Moraxellaceae</taxon>
        <taxon>Acinetobacter</taxon>
    </lineage>
</organism>
<feature type="transmembrane region" description="Helical" evidence="5">
    <location>
        <begin position="93"/>
        <end position="113"/>
    </location>
</feature>
<keyword evidence="7" id="KW-0436">Ligase</keyword>
<feature type="transmembrane region" description="Helical" evidence="5">
    <location>
        <begin position="322"/>
        <end position="341"/>
    </location>
</feature>
<sequence>MQNYLSKILLILIPFFCFIAYSSLSIYWTSYPYDAWRIYEILILFTFTLSNFLIKNQYLTESRKAHLLTFISIISISFLAILTISFSTAFDRAMAEASLIFLLINFTLIYSFLIKKYSKLSKNIATSIAFLPMLSLIFLPIALVNRLQGGDGVWTQSFTNIRMLDDALLPCLFLIWLQPIYSNFDFQKNKLLKSSLYIVSTIYFLSFLFHGARACLLSISIGLCVSLIFTPNHQRKFLKLPIISFILALVIFNLYHLSLSEAIGPSINRVTSSGRLDLWEKAVHLWFEHPILGVGGNNFMLHTPFLLPTHPHNFFLKSLSEWGIAIFILILSLIPIIQAVYKQHKNIPIFLIAGAIAIFFNSLLSGSFVYPVSQIISLTFIAFLLSFLKVYTISEPTSYFQYNKKLWAIISYLSLISLLYIHGQDILCDTCISIDDFGAPNFWDQGRAIHLLPISNLHK</sequence>
<protein>
    <submittedName>
        <fullName evidence="7">O-Antigen ligase</fullName>
    </submittedName>
</protein>
<feature type="transmembrane region" description="Helical" evidence="5">
    <location>
        <begin position="191"/>
        <end position="208"/>
    </location>
</feature>
<dbReference type="GO" id="GO:0016020">
    <property type="term" value="C:membrane"/>
    <property type="evidence" value="ECO:0007669"/>
    <property type="project" value="UniProtKB-SubCell"/>
</dbReference>
<evidence type="ECO:0000259" key="6">
    <source>
        <dbReference type="Pfam" id="PF04932"/>
    </source>
</evidence>
<accession>A0A1R7QB50</accession>
<dbReference type="RefSeq" id="WP_087011754.1">
    <property type="nucleotide sequence ID" value="NZ_FUUY01000003.1"/>
</dbReference>
<dbReference type="Proteomes" id="UP000196240">
    <property type="component" value="Unassembled WGS sequence"/>
</dbReference>
<evidence type="ECO:0000256" key="5">
    <source>
        <dbReference type="SAM" id="Phobius"/>
    </source>
</evidence>
<dbReference type="InterPro" id="IPR007016">
    <property type="entry name" value="O-antigen_ligase-rel_domated"/>
</dbReference>
<dbReference type="AlphaFoldDB" id="A0A1R7QB50"/>
<feature type="domain" description="O-antigen ligase-related" evidence="6">
    <location>
        <begin position="202"/>
        <end position="330"/>
    </location>
</feature>
<keyword evidence="3 5" id="KW-1133">Transmembrane helix</keyword>
<evidence type="ECO:0000256" key="1">
    <source>
        <dbReference type="ARBA" id="ARBA00004141"/>
    </source>
</evidence>
<feature type="transmembrane region" description="Helical" evidence="5">
    <location>
        <begin position="36"/>
        <end position="54"/>
    </location>
</feature>
<feature type="transmembrane region" description="Helical" evidence="5">
    <location>
        <begin position="348"/>
        <end position="369"/>
    </location>
</feature>
<comment type="subcellular location">
    <subcellularLocation>
        <location evidence="1">Membrane</location>
        <topology evidence="1">Multi-pass membrane protein</topology>
    </subcellularLocation>
</comment>
<keyword evidence="4 5" id="KW-0472">Membrane</keyword>
<feature type="transmembrane region" description="Helical" evidence="5">
    <location>
        <begin position="406"/>
        <end position="423"/>
    </location>
</feature>
<dbReference type="GO" id="GO:0016874">
    <property type="term" value="F:ligase activity"/>
    <property type="evidence" value="ECO:0007669"/>
    <property type="project" value="UniProtKB-KW"/>
</dbReference>
<evidence type="ECO:0000256" key="3">
    <source>
        <dbReference type="ARBA" id="ARBA00022989"/>
    </source>
</evidence>
<proteinExistence type="predicted"/>
<gene>
    <name evidence="7" type="ORF">ACNJC6_01112</name>
</gene>
<dbReference type="EMBL" id="FUUY01000003">
    <property type="protein sequence ID" value="SJX21498.1"/>
    <property type="molecule type" value="Genomic_DNA"/>
</dbReference>
<dbReference type="PANTHER" id="PTHR37422">
    <property type="entry name" value="TEICHURONIC ACID BIOSYNTHESIS PROTEIN TUAE"/>
    <property type="match status" value="1"/>
</dbReference>
<feature type="transmembrane region" description="Helical" evidence="5">
    <location>
        <begin position="66"/>
        <end position="87"/>
    </location>
</feature>
<evidence type="ECO:0000256" key="2">
    <source>
        <dbReference type="ARBA" id="ARBA00022692"/>
    </source>
</evidence>
<dbReference type="PANTHER" id="PTHR37422:SF17">
    <property type="entry name" value="O-ANTIGEN LIGASE"/>
    <property type="match status" value="1"/>
</dbReference>
<reference evidence="7 8" key="1">
    <citation type="submission" date="2017-02" db="EMBL/GenBank/DDBJ databases">
        <authorList>
            <person name="Peterson S.W."/>
        </authorList>
    </citation>
    <scope>NUCLEOTIDE SEQUENCE [LARGE SCALE GENOMIC DNA]</scope>
    <source>
        <strain evidence="7">C6</strain>
    </source>
</reference>
<evidence type="ECO:0000313" key="7">
    <source>
        <dbReference type="EMBL" id="SJX21498.1"/>
    </source>
</evidence>
<feature type="transmembrane region" description="Helical" evidence="5">
    <location>
        <begin position="375"/>
        <end position="394"/>
    </location>
</feature>
<dbReference type="Pfam" id="PF04932">
    <property type="entry name" value="Wzy_C"/>
    <property type="match status" value="1"/>
</dbReference>
<dbReference type="InterPro" id="IPR051533">
    <property type="entry name" value="WaaL-like"/>
</dbReference>
<keyword evidence="2 5" id="KW-0812">Transmembrane</keyword>
<feature type="transmembrane region" description="Helical" evidence="5">
    <location>
        <begin position="9"/>
        <end position="30"/>
    </location>
</feature>